<proteinExistence type="inferred from homology"/>
<evidence type="ECO:0000313" key="2">
    <source>
        <dbReference type="EMBL" id="QEV36056.1"/>
    </source>
</evidence>
<organism evidence="2 3">
    <name type="scientific">Streptomyces cinereoruber</name>
    <dbReference type="NCBI Taxonomy" id="67260"/>
    <lineage>
        <taxon>Bacteria</taxon>
        <taxon>Bacillati</taxon>
        <taxon>Actinomycetota</taxon>
        <taxon>Actinomycetes</taxon>
        <taxon>Kitasatosporales</taxon>
        <taxon>Streptomycetaceae</taxon>
        <taxon>Streptomyces</taxon>
    </lineage>
</organism>
<dbReference type="PANTHER" id="PTHR43293:SF3">
    <property type="entry name" value="CHOLESTEROL RING-CLEAVING HYDROLASE IPDB SUBUNIT"/>
    <property type="match status" value="1"/>
</dbReference>
<sequence length="634" mass="68291">MKARVTRTSLSSMHGKYILCEVRMGGTEGAHAMDEPARRSVDFCRLDEAVSRYVRPGDAVHVMMGHSRWSALVRELVRQHWGRPSEFTLIMASLSSLGAVLFRSGSLKKVVTVYSGDSFPVFTPNPVFQKAYTSGQVEVENWSFLTYIQRLRAAATGVPAVVTGSVRDSSMAENDAYEEMDTAFGRVGLVAPLVPDVTLVHAAVADRQGNLAIAPPMFEGVVGALASRRGVIATVEKVVDDLRPWSTMVRIPAHRVLGVVEAPFGAHPGGVFPGPSGARLPVRGYVEDVDHWIAVREASRRPDFDDWIEEWILAPADHDAYLAKLGPERLEELALAAEAPAPLPVGARREDPPNGTERAAVWLADLVARRVEETGADTVLAGAGLANLAAWVGVGRAKEAGHRVALAAELGLWDYTPTPGDPFIFSFSNFPSSTMLLDTEQVLGNLVNGRFLRSIACVGTAQIDRHGNINTTRIDGGPYLVGSGGGNDVITNADEVLVVGTMDRRRFVERCGYVTSPGARVGTVVTDLGVLSKQDGELVLTHVAPGPEPLADRVARVRDHCGWDVTVSPLLRELREVTNADVAELRSFDPEGYFLGRARTPVAPAAPAVRAQVPSIAPDTTAAATERKTDVRTR</sequence>
<dbReference type="Pfam" id="PF01144">
    <property type="entry name" value="CoA_trans"/>
    <property type="match status" value="1"/>
</dbReference>
<dbReference type="PANTHER" id="PTHR43293">
    <property type="entry name" value="ACETATE COA-TRANSFERASE YDIF"/>
    <property type="match status" value="1"/>
</dbReference>
<dbReference type="SMART" id="SM00882">
    <property type="entry name" value="CoA_trans"/>
    <property type="match status" value="1"/>
</dbReference>
<keyword evidence="3" id="KW-1185">Reference proteome</keyword>
<evidence type="ECO:0000256" key="1">
    <source>
        <dbReference type="ARBA" id="ARBA00007047"/>
    </source>
</evidence>
<accession>A0ABX6BL85</accession>
<dbReference type="SUPFAM" id="SSF100950">
    <property type="entry name" value="NagB/RpiA/CoA transferase-like"/>
    <property type="match status" value="2"/>
</dbReference>
<dbReference type="EMBL" id="CP023693">
    <property type="protein sequence ID" value="QEV36056.1"/>
    <property type="molecule type" value="Genomic_DNA"/>
</dbReference>
<dbReference type="Proteomes" id="UP000326029">
    <property type="component" value="Chromosome"/>
</dbReference>
<name>A0ABX6BL85_9ACTN</name>
<protein>
    <submittedName>
        <fullName evidence="2">Glutaconate CoA-transferase</fullName>
    </submittedName>
</protein>
<gene>
    <name evidence="2" type="ORF">CP977_31015</name>
</gene>
<evidence type="ECO:0000313" key="3">
    <source>
        <dbReference type="Proteomes" id="UP000326029"/>
    </source>
</evidence>
<comment type="similarity">
    <text evidence="1">Belongs to the 3-oxoacid CoA-transferase subunit B family.</text>
</comment>
<reference evidence="2 3" key="1">
    <citation type="submission" date="2017-09" db="EMBL/GenBank/DDBJ databases">
        <authorList>
            <person name="Lee N."/>
            <person name="Cho B.-K."/>
        </authorList>
    </citation>
    <scope>NUCLEOTIDE SEQUENCE [LARGE SCALE GENOMIC DNA]</scope>
    <source>
        <strain evidence="2 3">ATCC 19740</strain>
    </source>
</reference>
<dbReference type="InterPro" id="IPR037171">
    <property type="entry name" value="NagB/RpiA_transferase-like"/>
</dbReference>
<dbReference type="InterPro" id="IPR004165">
    <property type="entry name" value="CoA_trans_fam_I"/>
</dbReference>
<dbReference type="Gene3D" id="3.40.1080.10">
    <property type="entry name" value="Glutaconate Coenzyme A-transferase"/>
    <property type="match status" value="2"/>
</dbReference>